<name>A0ABV4UCS3_9RHOO</name>
<dbReference type="RefSeq" id="WP_418890588.1">
    <property type="nucleotide sequence ID" value="NZ_JBEUWX010000002.1"/>
</dbReference>
<comment type="caution">
    <text evidence="1">The sequence shown here is derived from an EMBL/GenBank/DDBJ whole genome shotgun (WGS) entry which is preliminary data.</text>
</comment>
<keyword evidence="2" id="KW-1185">Reference proteome</keyword>
<sequence>MKNHEWLWGHVLRNSKRKAVLGVFFDRNYKNVIDDYYHLLLNNKPAGEHI</sequence>
<proteinExistence type="predicted"/>
<reference evidence="2" key="1">
    <citation type="submission" date="2024-06" db="EMBL/GenBank/DDBJ databases">
        <title>Radixoralia hellwigii gen. nov., sp nov., isolated from a root canal in the human oral cavity.</title>
        <authorList>
            <person name="Bartsch S."/>
            <person name="Wittmer A."/>
            <person name="Schulz A.-K."/>
            <person name="Neumann-Schaal M."/>
            <person name="Wolf J."/>
            <person name="Gronow S."/>
            <person name="Tennert C."/>
            <person name="Haecker G."/>
            <person name="Cieplik F."/>
            <person name="Al-Ahmad A."/>
        </authorList>
    </citation>
    <scope>NUCLEOTIDE SEQUENCE [LARGE SCALE GENOMIC DNA]</scope>
    <source>
        <strain evidence="2">Wk13</strain>
    </source>
</reference>
<organism evidence="1 2">
    <name type="scientific">Dentiradicibacter hellwigii</name>
    <dbReference type="NCBI Taxonomy" id="3149053"/>
    <lineage>
        <taxon>Bacteria</taxon>
        <taxon>Pseudomonadati</taxon>
        <taxon>Pseudomonadota</taxon>
        <taxon>Betaproteobacteria</taxon>
        <taxon>Rhodocyclales</taxon>
        <taxon>Rhodocyclaceae</taxon>
        <taxon>Dentiradicibacter</taxon>
    </lineage>
</organism>
<evidence type="ECO:0000313" key="2">
    <source>
        <dbReference type="Proteomes" id="UP001574673"/>
    </source>
</evidence>
<accession>A0ABV4UCS3</accession>
<dbReference type="Proteomes" id="UP001574673">
    <property type="component" value="Unassembled WGS sequence"/>
</dbReference>
<dbReference type="EMBL" id="JBEUWX010000002">
    <property type="protein sequence ID" value="MFA9949462.1"/>
    <property type="molecule type" value="Genomic_DNA"/>
</dbReference>
<evidence type="ECO:0000313" key="1">
    <source>
        <dbReference type="EMBL" id="MFA9949462.1"/>
    </source>
</evidence>
<gene>
    <name evidence="1" type="ORF">ABCS64_03815</name>
</gene>
<protein>
    <submittedName>
        <fullName evidence="1">Uncharacterized protein</fullName>
    </submittedName>
</protein>